<dbReference type="Proteomes" id="UP000006556">
    <property type="component" value="Chromosome"/>
</dbReference>
<dbReference type="InterPro" id="IPR023988">
    <property type="entry name" value="MftA"/>
</dbReference>
<evidence type="ECO:0000313" key="1">
    <source>
        <dbReference type="EMBL" id="BAF58772.1"/>
    </source>
</evidence>
<keyword evidence="2" id="KW-1185">Reference proteome</keyword>
<name>A5D4R3_PELTS</name>
<accession>A5D4R3</accession>
<gene>
    <name evidence="1" type="ordered locus">PTH_0591</name>
</gene>
<reference evidence="2" key="1">
    <citation type="journal article" date="2008" name="Genome Res.">
        <title>The genome of Pelotomaculum thermopropionicum reveals niche-associated evolution in anaerobic microbiota.</title>
        <authorList>
            <person name="Kosaka T."/>
            <person name="Kato S."/>
            <person name="Shimoyama T."/>
            <person name="Ishii S."/>
            <person name="Abe T."/>
            <person name="Watanabe K."/>
        </authorList>
    </citation>
    <scope>NUCLEOTIDE SEQUENCE [LARGE SCALE GENOMIC DNA]</scope>
    <source>
        <strain evidence="2">DSM 13744 / JCM 10971 / SI</strain>
    </source>
</reference>
<evidence type="ECO:0008006" key="3">
    <source>
        <dbReference type="Google" id="ProtNLM"/>
    </source>
</evidence>
<sequence length="78" mass="8650">MPEPVAGMFFELFYFNGAHGLPGKESKGGYKFMEQNGDRDMQAGAGRPAEEQETVWEQFVVEDIVIETLAIDGICGVY</sequence>
<dbReference type="EMBL" id="AP009389">
    <property type="protein sequence ID" value="BAF58772.1"/>
    <property type="molecule type" value="Genomic_DNA"/>
</dbReference>
<organism evidence="1 2">
    <name type="scientific">Pelotomaculum thermopropionicum (strain DSM 13744 / JCM 10971 / SI)</name>
    <dbReference type="NCBI Taxonomy" id="370438"/>
    <lineage>
        <taxon>Bacteria</taxon>
        <taxon>Bacillati</taxon>
        <taxon>Bacillota</taxon>
        <taxon>Clostridia</taxon>
        <taxon>Eubacteriales</taxon>
        <taxon>Desulfotomaculaceae</taxon>
        <taxon>Pelotomaculum</taxon>
    </lineage>
</organism>
<dbReference type="KEGG" id="pth:PTH_0591"/>
<dbReference type="HOGENOM" id="CLU_2618889_0_0_9"/>
<proteinExistence type="predicted"/>
<protein>
    <recommendedName>
        <fullName evidence="3">Mycofactocin</fullName>
    </recommendedName>
</protein>
<dbReference type="NCBIfam" id="TIGR03969">
    <property type="entry name" value="mycofactocin"/>
    <property type="match status" value="1"/>
</dbReference>
<evidence type="ECO:0000313" key="2">
    <source>
        <dbReference type="Proteomes" id="UP000006556"/>
    </source>
</evidence>
<dbReference type="NCBIfam" id="NF040489">
    <property type="entry name" value="variant_MftA"/>
    <property type="match status" value="1"/>
</dbReference>
<dbReference type="STRING" id="370438.PTH_0591"/>
<dbReference type="AlphaFoldDB" id="A5D4R3"/>